<name>A0AA39M5P0_9AGAR</name>
<dbReference type="AlphaFoldDB" id="A0AA39M5P0"/>
<proteinExistence type="predicted"/>
<gene>
    <name evidence="1" type="ORF">EV421DRAFT_1661812</name>
</gene>
<dbReference type="Gene3D" id="3.50.50.60">
    <property type="entry name" value="FAD/NAD(P)-binding domain"/>
    <property type="match status" value="1"/>
</dbReference>
<keyword evidence="2" id="KW-1185">Reference proteome</keyword>
<dbReference type="EMBL" id="JAUEPT010000347">
    <property type="protein sequence ID" value="KAK0421713.1"/>
    <property type="molecule type" value="Genomic_DNA"/>
</dbReference>
<feature type="non-terminal residue" evidence="1">
    <location>
        <position position="1"/>
    </location>
</feature>
<sequence length="92" mass="9665">LFVGGGIDGLAAYHTLQTYLPSNVSIKVYESYSTPDAATSILGGGLGIVPNGLRALRAISPASALYLKSYGNTCPYFVLRNRNGRTLGRLGS</sequence>
<evidence type="ECO:0000313" key="2">
    <source>
        <dbReference type="Proteomes" id="UP001175226"/>
    </source>
</evidence>
<comment type="caution">
    <text evidence="1">The sequence shown here is derived from an EMBL/GenBank/DDBJ whole genome shotgun (WGS) entry which is preliminary data.</text>
</comment>
<reference evidence="1" key="1">
    <citation type="submission" date="2023-06" db="EMBL/GenBank/DDBJ databases">
        <authorList>
            <consortium name="Lawrence Berkeley National Laboratory"/>
            <person name="Ahrendt S."/>
            <person name="Sahu N."/>
            <person name="Indic B."/>
            <person name="Wong-Bajracharya J."/>
            <person name="Merenyi Z."/>
            <person name="Ke H.-M."/>
            <person name="Monk M."/>
            <person name="Kocsube S."/>
            <person name="Drula E."/>
            <person name="Lipzen A."/>
            <person name="Balint B."/>
            <person name="Henrissat B."/>
            <person name="Andreopoulos B."/>
            <person name="Martin F.M."/>
            <person name="Harder C.B."/>
            <person name="Rigling D."/>
            <person name="Ford K.L."/>
            <person name="Foster G.D."/>
            <person name="Pangilinan J."/>
            <person name="Papanicolaou A."/>
            <person name="Barry K."/>
            <person name="LaButti K."/>
            <person name="Viragh M."/>
            <person name="Koriabine M."/>
            <person name="Yan M."/>
            <person name="Riley R."/>
            <person name="Champramary S."/>
            <person name="Plett K.L."/>
            <person name="Tsai I.J."/>
            <person name="Slot J."/>
            <person name="Sipos G."/>
            <person name="Plett J."/>
            <person name="Nagy L.G."/>
            <person name="Grigoriev I.V."/>
        </authorList>
    </citation>
    <scope>NUCLEOTIDE SEQUENCE</scope>
    <source>
        <strain evidence="1">FPL87.14</strain>
    </source>
</reference>
<evidence type="ECO:0008006" key="3">
    <source>
        <dbReference type="Google" id="ProtNLM"/>
    </source>
</evidence>
<protein>
    <recommendedName>
        <fullName evidence="3">FAD/NAD(P)-binding domain-containing protein</fullName>
    </recommendedName>
</protein>
<dbReference type="Proteomes" id="UP001175226">
    <property type="component" value="Unassembled WGS sequence"/>
</dbReference>
<dbReference type="InterPro" id="IPR036188">
    <property type="entry name" value="FAD/NAD-bd_sf"/>
</dbReference>
<organism evidence="1 2">
    <name type="scientific">Armillaria borealis</name>
    <dbReference type="NCBI Taxonomy" id="47425"/>
    <lineage>
        <taxon>Eukaryota</taxon>
        <taxon>Fungi</taxon>
        <taxon>Dikarya</taxon>
        <taxon>Basidiomycota</taxon>
        <taxon>Agaricomycotina</taxon>
        <taxon>Agaricomycetes</taxon>
        <taxon>Agaricomycetidae</taxon>
        <taxon>Agaricales</taxon>
        <taxon>Marasmiineae</taxon>
        <taxon>Physalacriaceae</taxon>
        <taxon>Armillaria</taxon>
    </lineage>
</organism>
<feature type="non-terminal residue" evidence="1">
    <location>
        <position position="92"/>
    </location>
</feature>
<accession>A0AA39M5P0</accession>
<evidence type="ECO:0000313" key="1">
    <source>
        <dbReference type="EMBL" id="KAK0421713.1"/>
    </source>
</evidence>